<evidence type="ECO:0000313" key="3">
    <source>
        <dbReference type="EMBL" id="MFB9209476.1"/>
    </source>
</evidence>
<comment type="caution">
    <text evidence="3">The sequence shown here is derived from an EMBL/GenBank/DDBJ whole genome shotgun (WGS) entry which is preliminary data.</text>
</comment>
<evidence type="ECO:0000259" key="2">
    <source>
        <dbReference type="Pfam" id="PF01471"/>
    </source>
</evidence>
<organism evidence="3 4">
    <name type="scientific">Nonomuraea spiralis</name>
    <dbReference type="NCBI Taxonomy" id="46182"/>
    <lineage>
        <taxon>Bacteria</taxon>
        <taxon>Bacillati</taxon>
        <taxon>Actinomycetota</taxon>
        <taxon>Actinomycetes</taxon>
        <taxon>Streptosporangiales</taxon>
        <taxon>Streptosporangiaceae</taxon>
        <taxon>Nonomuraea</taxon>
    </lineage>
</organism>
<dbReference type="InterPro" id="IPR036365">
    <property type="entry name" value="PGBD-like_sf"/>
</dbReference>
<evidence type="ECO:0000313" key="4">
    <source>
        <dbReference type="Proteomes" id="UP001589647"/>
    </source>
</evidence>
<dbReference type="InterPro" id="IPR050452">
    <property type="entry name" value="Metacaspase"/>
</dbReference>
<reference evidence="3 4" key="1">
    <citation type="submission" date="2024-09" db="EMBL/GenBank/DDBJ databases">
        <authorList>
            <person name="Sun Q."/>
            <person name="Mori K."/>
        </authorList>
    </citation>
    <scope>NUCLEOTIDE SEQUENCE [LARGE SCALE GENOMIC DNA]</scope>
    <source>
        <strain evidence="3 4">CCM 3426</strain>
    </source>
</reference>
<name>A0ABV5IY56_9ACTN</name>
<dbReference type="RefSeq" id="WP_189648251.1">
    <property type="nucleotide sequence ID" value="NZ_BMRC01000006.1"/>
</dbReference>
<feature type="domain" description="Peptidoglycan binding-like" evidence="2">
    <location>
        <begin position="28"/>
        <end position="86"/>
    </location>
</feature>
<dbReference type="Gene3D" id="1.10.101.10">
    <property type="entry name" value="PGBD-like superfamily/PGBD"/>
    <property type="match status" value="1"/>
</dbReference>
<dbReference type="Gene3D" id="3.40.50.1460">
    <property type="match status" value="2"/>
</dbReference>
<feature type="domain" description="Peptidase C14 caspase" evidence="1">
    <location>
        <begin position="114"/>
        <end position="415"/>
    </location>
</feature>
<dbReference type="InterPro" id="IPR002477">
    <property type="entry name" value="Peptidoglycan-bd-like"/>
</dbReference>
<gene>
    <name evidence="3" type="ORF">ACFFV7_50405</name>
</gene>
<dbReference type="Pfam" id="PF01471">
    <property type="entry name" value="PG_binding_1"/>
    <property type="match status" value="1"/>
</dbReference>
<dbReference type="InterPro" id="IPR011600">
    <property type="entry name" value="Pept_C14_caspase"/>
</dbReference>
<dbReference type="InterPro" id="IPR036366">
    <property type="entry name" value="PGBDSf"/>
</dbReference>
<dbReference type="Pfam" id="PF00656">
    <property type="entry name" value="Peptidase_C14"/>
    <property type="match status" value="1"/>
</dbReference>
<keyword evidence="4" id="KW-1185">Reference proteome</keyword>
<sequence>MTPTDDTRARLELVASNDKPMGRGETQRSAVRAVQTALADLNSSYMLPVEADGFYGARTATAVEAFQRDYGLFADGVVGKQTIVQLDAIYSTAVNREPIGISVHIGVDRLDAGHYGESFPLSSCVNDARGMAALAEALGYRATIFENENATVANFSAFMRYAAVNLFAGDTLLFTFSGHGSQIPDTGSDAEADGLDETFCFHDRMLVDDQFYALVAELQQGVRIIGVFDSCHSGTAAKKIGSLGVEQDRRQRRAERLDQMEKAATAYEESFRSVVSGGEAYSAVPLTEEELRSQLDEDLPPAPAADGADLAPLAPLAVGEGLEVLADLYADGTTGKGKLLDSLTGIYDKSQDLYDSVRDAAGPKEQAEIQATMITLSACNDAQTTPAGSVYSLFTYNIITAWDRGGFTGNYRQFHQALLDRSRADATPVLTTYGRGAENLIYVRPFST</sequence>
<dbReference type="PANTHER" id="PTHR48104:SF30">
    <property type="entry name" value="METACASPASE-1"/>
    <property type="match status" value="1"/>
</dbReference>
<dbReference type="SUPFAM" id="SSF47090">
    <property type="entry name" value="PGBD-like"/>
    <property type="match status" value="1"/>
</dbReference>
<protein>
    <submittedName>
        <fullName evidence="3">Caspase family protein</fullName>
    </submittedName>
</protein>
<dbReference type="Proteomes" id="UP001589647">
    <property type="component" value="Unassembled WGS sequence"/>
</dbReference>
<proteinExistence type="predicted"/>
<accession>A0ABV5IY56</accession>
<dbReference type="EMBL" id="JBHMEI010000104">
    <property type="protein sequence ID" value="MFB9209476.1"/>
    <property type="molecule type" value="Genomic_DNA"/>
</dbReference>
<evidence type="ECO:0000259" key="1">
    <source>
        <dbReference type="Pfam" id="PF00656"/>
    </source>
</evidence>
<dbReference type="PANTHER" id="PTHR48104">
    <property type="entry name" value="METACASPASE-4"/>
    <property type="match status" value="1"/>
</dbReference>